<dbReference type="InterPro" id="IPR013983">
    <property type="entry name" value="Ald_Fedxn_OxRdtase_N"/>
</dbReference>
<evidence type="ECO:0000259" key="1">
    <source>
        <dbReference type="SMART" id="SM00790"/>
    </source>
</evidence>
<dbReference type="Proteomes" id="UP000694228">
    <property type="component" value="Chromosome"/>
</dbReference>
<organism evidence="2 3">
    <name type="scientific">Methanospirillum hungatei</name>
    <dbReference type="NCBI Taxonomy" id="2203"/>
    <lineage>
        <taxon>Archaea</taxon>
        <taxon>Methanobacteriati</taxon>
        <taxon>Methanobacteriota</taxon>
        <taxon>Stenosarchaea group</taxon>
        <taxon>Methanomicrobia</taxon>
        <taxon>Methanomicrobiales</taxon>
        <taxon>Methanospirillaceae</taxon>
        <taxon>Methanospirillum</taxon>
    </lineage>
</organism>
<feature type="domain" description="Aldehyde ferredoxin oxidoreductase N-terminal" evidence="1">
    <location>
        <begin position="9"/>
        <end position="209"/>
    </location>
</feature>
<dbReference type="InterPro" id="IPR001203">
    <property type="entry name" value="OxRdtase_Ald_Fedxn_C"/>
</dbReference>
<dbReference type="PANTHER" id="PTHR30038:SF8">
    <property type="entry name" value="ALDEHYDE FERREDOXIN OXIDOREDUCTASE"/>
    <property type="match status" value="1"/>
</dbReference>
<dbReference type="AlphaFoldDB" id="A0A8F5VMG2"/>
<dbReference type="GO" id="GO:0009055">
    <property type="term" value="F:electron transfer activity"/>
    <property type="evidence" value="ECO:0007669"/>
    <property type="project" value="InterPro"/>
</dbReference>
<accession>A0A8F5VMG2</accession>
<reference evidence="2 3" key="1">
    <citation type="submission" date="2021-06" db="EMBL/GenBank/DDBJ databases">
        <title>Complete genome sequence of the secondary alcohol utilizing methanogen Methanospirillum hungatei strain GP1.</title>
        <authorList>
            <person name="Day L.A."/>
            <person name="Costa K.C."/>
        </authorList>
    </citation>
    <scope>NUCLEOTIDE SEQUENCE [LARGE SCALE GENOMIC DNA]</scope>
    <source>
        <strain evidence="2 3">GP1</strain>
    </source>
</reference>
<proteinExistence type="predicted"/>
<protein>
    <submittedName>
        <fullName evidence="2">Aldehyde:ferredoxin oxidoreductase</fullName>
    </submittedName>
</protein>
<dbReference type="GO" id="GO:0051536">
    <property type="term" value="F:iron-sulfur cluster binding"/>
    <property type="evidence" value="ECO:0007669"/>
    <property type="project" value="InterPro"/>
</dbReference>
<gene>
    <name evidence="2" type="ORF">KSK55_03670</name>
</gene>
<dbReference type="OrthoDB" id="30771at2157"/>
<dbReference type="EMBL" id="CP077107">
    <property type="protein sequence ID" value="QXO95509.1"/>
    <property type="molecule type" value="Genomic_DNA"/>
</dbReference>
<dbReference type="Pfam" id="PF01314">
    <property type="entry name" value="AFOR_C"/>
    <property type="match status" value="1"/>
</dbReference>
<name>A0A8F5VMG2_METHU</name>
<dbReference type="Pfam" id="PF02730">
    <property type="entry name" value="AFOR_N"/>
    <property type="match status" value="1"/>
</dbReference>
<evidence type="ECO:0000313" key="2">
    <source>
        <dbReference type="EMBL" id="QXO95509.1"/>
    </source>
</evidence>
<dbReference type="PANTHER" id="PTHR30038">
    <property type="entry name" value="ALDEHYDE FERREDOXIN OXIDOREDUCTASE"/>
    <property type="match status" value="1"/>
</dbReference>
<dbReference type="SMART" id="SM00790">
    <property type="entry name" value="AFOR_N"/>
    <property type="match status" value="1"/>
</dbReference>
<evidence type="ECO:0000313" key="3">
    <source>
        <dbReference type="Proteomes" id="UP000694228"/>
    </source>
</evidence>
<dbReference type="InterPro" id="IPR051919">
    <property type="entry name" value="W-dependent_AOR"/>
</dbReference>
<sequence>MNPDPVLSKVLFIDLSSWSFHIEERPDLFSTRLGGAGAAIRLLDENCPKGADPLGPDNPIILTVGTATALFPLASKCVAMFKSPLTGNLGESHAGGRTAVAIRSASYGAIVITGKASHPVYLSITKDGVAFRDARALWGTGRSDTAARIIRSKDGTPGTRTILRIGRAGENLVRYANVTSETYRHFGRMGLGAVFGSKKLKAVLISGDDLIHVSDRKKYRELYDRLFDQVTKSPLMQKYHEIGTPVNVKSLSAMGSLPVKNLTEQRLTGGENLSGEEFARLFLSRRVACSHCPVSCIHIGQIRIPYPNDPYFYKTIPVSYDYELIYALGFMLGVSNPTDVLTLIDVIEHTGLDAMSAGVCAAWATEAMAHKIITEYETGGIRLSFGDTNQYLAFFEALTRQQGEFYKDLGMGAEYAATKYGGTEYALAFGKNEMPGYHTGPATYIGYICGARHSHLDNAGYSIDQKPDEKFPKDPEGIADELYHEEAYRQILSSLVVCFFARGLYTPEIIQEVLSVCGISMSLKELDGLGRSILREKYLFKIREGFSLEPESVPIPKRILELPSGRGLIEAESIRRGIERYKVLLENDKL</sequence>
<dbReference type="GO" id="GO:0016625">
    <property type="term" value="F:oxidoreductase activity, acting on the aldehyde or oxo group of donors, iron-sulfur protein as acceptor"/>
    <property type="evidence" value="ECO:0007669"/>
    <property type="project" value="InterPro"/>
</dbReference>